<feature type="domain" description="ABC3 transporter permease C-terminal" evidence="8">
    <location>
        <begin position="324"/>
        <end position="450"/>
    </location>
</feature>
<evidence type="ECO:0000313" key="10">
    <source>
        <dbReference type="Proteomes" id="UP000192721"/>
    </source>
</evidence>
<reference evidence="9 10" key="1">
    <citation type="submission" date="2017-02" db="EMBL/GenBank/DDBJ databases">
        <title>Chromobacterium haemolyticum H5244.</title>
        <authorList>
            <person name="Gulvik C.A."/>
        </authorList>
    </citation>
    <scope>NUCLEOTIDE SEQUENCE [LARGE SCALE GENOMIC DNA]</scope>
    <source>
        <strain evidence="9 10">H5244</strain>
    </source>
</reference>
<dbReference type="GO" id="GO:0098797">
    <property type="term" value="C:plasma membrane protein complex"/>
    <property type="evidence" value="ECO:0007669"/>
    <property type="project" value="TreeGrafter"/>
</dbReference>
<evidence type="ECO:0000256" key="7">
    <source>
        <dbReference type="SAM" id="Phobius"/>
    </source>
</evidence>
<protein>
    <submittedName>
        <fullName evidence="9">ABC transporter permease</fullName>
    </submittedName>
</protein>
<evidence type="ECO:0000256" key="1">
    <source>
        <dbReference type="ARBA" id="ARBA00004651"/>
    </source>
</evidence>
<feature type="transmembrane region" description="Helical" evidence="7">
    <location>
        <begin position="20"/>
        <end position="38"/>
    </location>
</feature>
<dbReference type="GO" id="GO:0044874">
    <property type="term" value="P:lipoprotein localization to outer membrane"/>
    <property type="evidence" value="ECO:0007669"/>
    <property type="project" value="TreeGrafter"/>
</dbReference>
<comment type="similarity">
    <text evidence="2">Belongs to the ABC-4 integral membrane protein family. LolC/E subfamily.</text>
</comment>
<keyword evidence="6 7" id="KW-0472">Membrane</keyword>
<organism evidence="9 10">
    <name type="scientific">Chromobacterium haemolyticum</name>
    <dbReference type="NCBI Taxonomy" id="394935"/>
    <lineage>
        <taxon>Bacteria</taxon>
        <taxon>Pseudomonadati</taxon>
        <taxon>Pseudomonadota</taxon>
        <taxon>Betaproteobacteria</taxon>
        <taxon>Neisseriales</taxon>
        <taxon>Chromobacteriaceae</taxon>
        <taxon>Chromobacterium</taxon>
    </lineage>
</organism>
<comment type="caution">
    <text evidence="9">The sequence shown here is derived from an EMBL/GenBank/DDBJ whole genome shotgun (WGS) entry which is preliminary data.</text>
</comment>
<dbReference type="Pfam" id="PF02687">
    <property type="entry name" value="FtsX"/>
    <property type="match status" value="1"/>
</dbReference>
<dbReference type="PANTHER" id="PTHR30489:SF0">
    <property type="entry name" value="LIPOPROTEIN-RELEASING SYSTEM TRANSMEMBRANE PROTEIN LOLE"/>
    <property type="match status" value="1"/>
</dbReference>
<accession>A0A1W0CPD3</accession>
<dbReference type="AlphaFoldDB" id="A0A1W0CPD3"/>
<dbReference type="Proteomes" id="UP000192721">
    <property type="component" value="Unassembled WGS sequence"/>
</dbReference>
<dbReference type="EMBL" id="MUKV01000022">
    <property type="protein sequence ID" value="OQS36538.1"/>
    <property type="molecule type" value="Genomic_DNA"/>
</dbReference>
<name>A0A1W0CPD3_9NEIS</name>
<proteinExistence type="inferred from homology"/>
<evidence type="ECO:0000256" key="5">
    <source>
        <dbReference type="ARBA" id="ARBA00022989"/>
    </source>
</evidence>
<evidence type="ECO:0000259" key="8">
    <source>
        <dbReference type="Pfam" id="PF02687"/>
    </source>
</evidence>
<gene>
    <name evidence="9" type="ORF">B0T45_15845</name>
</gene>
<feature type="transmembrane region" description="Helical" evidence="7">
    <location>
        <begin position="317"/>
        <end position="338"/>
    </location>
</feature>
<evidence type="ECO:0000313" key="9">
    <source>
        <dbReference type="EMBL" id="OQS36538.1"/>
    </source>
</evidence>
<dbReference type="InterPro" id="IPR051447">
    <property type="entry name" value="Lipoprotein-release_system"/>
</dbReference>
<evidence type="ECO:0000256" key="2">
    <source>
        <dbReference type="ARBA" id="ARBA00005236"/>
    </source>
</evidence>
<dbReference type="PANTHER" id="PTHR30489">
    <property type="entry name" value="LIPOPROTEIN-RELEASING SYSTEM TRANSMEMBRANE PROTEIN LOLE"/>
    <property type="match status" value="1"/>
</dbReference>
<keyword evidence="5 7" id="KW-1133">Transmembrane helix</keyword>
<comment type="subcellular location">
    <subcellularLocation>
        <location evidence="1">Cell membrane</location>
        <topology evidence="1">Multi-pass membrane protein</topology>
    </subcellularLocation>
</comment>
<dbReference type="InterPro" id="IPR003838">
    <property type="entry name" value="ABC3_permease_C"/>
</dbReference>
<feature type="transmembrane region" description="Helical" evidence="7">
    <location>
        <begin position="368"/>
        <end position="395"/>
    </location>
</feature>
<feature type="transmembrane region" description="Helical" evidence="7">
    <location>
        <begin position="421"/>
        <end position="441"/>
    </location>
</feature>
<keyword evidence="4 7" id="KW-0812">Transmembrane</keyword>
<keyword evidence="3" id="KW-1003">Cell membrane</keyword>
<evidence type="ECO:0000256" key="3">
    <source>
        <dbReference type="ARBA" id="ARBA00022475"/>
    </source>
</evidence>
<evidence type="ECO:0000256" key="4">
    <source>
        <dbReference type="ARBA" id="ARBA00022692"/>
    </source>
</evidence>
<dbReference type="RefSeq" id="WP_043633737.1">
    <property type="nucleotide sequence ID" value="NZ_MUKV01000022.1"/>
</dbReference>
<evidence type="ECO:0000256" key="6">
    <source>
        <dbReference type="ARBA" id="ARBA00023136"/>
    </source>
</evidence>
<sequence length="458" mass="49284">MNTLKLAWRNLLRNRRRTLATLSTMIIGLVAVLLFGGYNRTVQYGLQTGMVRAGGHLQVQHRDYFLYGSGNPAAYGIRDYRTVMRQIENDPVLRPMLTVVTPTLSLGGIAGHYAAGASRTVIARGSEVDAQNRLRRWDDYGFNDKRKPVALTGTAPNAAVIGTGVARVLQLCAAFKLKDCAPPPVPAGGDDLPADLAALSAAAPPAVGRDDQIELLAATAAGAPNVARLQVAKVESQGIKELDDMYVGLHLRQAQQLVYGQGEPMATAIVLQLRHTAQIPAAEARLRQLFATRLRGQPLAAHDFATLQPQYGQITGMFGTIFGFLAVLIACVALFTIGNTMNMVVLERTVEIGTLRAMGLRRRGIQRLFLCEGCLLGLGGGVLGIALALLLAWLINHAGLTWLPPGQVDPSPILVRVWGEWRMMAVTAGGLMAMALLSSWWPARRAAAANIVEALRHA</sequence>